<dbReference type="InterPro" id="IPR050696">
    <property type="entry name" value="FtsA/MreB"/>
</dbReference>
<feature type="domain" description="SHS2" evidence="2">
    <location>
        <begin position="8"/>
        <end position="201"/>
    </location>
</feature>
<dbReference type="Pfam" id="PF14450">
    <property type="entry name" value="FtsA"/>
    <property type="match status" value="1"/>
</dbReference>
<accession>A0A1F6DCM4</accession>
<dbReference type="InterPro" id="IPR043129">
    <property type="entry name" value="ATPase_NBD"/>
</dbReference>
<reference evidence="3 4" key="1">
    <citation type="journal article" date="2016" name="Nat. Commun.">
        <title>Thousands of microbial genomes shed light on interconnected biogeochemical processes in an aquifer system.</title>
        <authorList>
            <person name="Anantharaman K."/>
            <person name="Brown C.T."/>
            <person name="Hug L.A."/>
            <person name="Sharon I."/>
            <person name="Castelle C.J."/>
            <person name="Probst A.J."/>
            <person name="Thomas B.C."/>
            <person name="Singh A."/>
            <person name="Wilkins M.J."/>
            <person name="Karaoz U."/>
            <person name="Brodie E.L."/>
            <person name="Williams K.H."/>
            <person name="Hubbard S.S."/>
            <person name="Banfield J.F."/>
        </authorList>
    </citation>
    <scope>NUCLEOTIDE SEQUENCE [LARGE SCALE GENOMIC DNA]</scope>
</reference>
<dbReference type="GO" id="GO:0009898">
    <property type="term" value="C:cytoplasmic side of plasma membrane"/>
    <property type="evidence" value="ECO:0007669"/>
    <property type="project" value="TreeGrafter"/>
</dbReference>
<dbReference type="GO" id="GO:0051301">
    <property type="term" value="P:cell division"/>
    <property type="evidence" value="ECO:0007669"/>
    <property type="project" value="InterPro"/>
</dbReference>
<dbReference type="Proteomes" id="UP000178794">
    <property type="component" value="Unassembled WGS sequence"/>
</dbReference>
<evidence type="ECO:0000259" key="2">
    <source>
        <dbReference type="SMART" id="SM00842"/>
    </source>
</evidence>
<dbReference type="PANTHER" id="PTHR32432">
    <property type="entry name" value="CELL DIVISION PROTEIN FTSA-RELATED"/>
    <property type="match status" value="1"/>
</dbReference>
<proteinExistence type="predicted"/>
<dbReference type="SUPFAM" id="SSF53067">
    <property type="entry name" value="Actin-like ATPase domain"/>
    <property type="match status" value="2"/>
</dbReference>
<dbReference type="PANTHER" id="PTHR32432:SF4">
    <property type="entry name" value="CELL DIVISION PROTEIN FTSA"/>
    <property type="match status" value="1"/>
</dbReference>
<evidence type="ECO:0000256" key="1">
    <source>
        <dbReference type="SAM" id="Coils"/>
    </source>
</evidence>
<dbReference type="STRING" id="1798492.A3C89_02045"/>
<gene>
    <name evidence="3" type="ORF">A3C89_02045</name>
</gene>
<dbReference type="Gene3D" id="3.30.420.40">
    <property type="match status" value="2"/>
</dbReference>
<dbReference type="InterPro" id="IPR003494">
    <property type="entry name" value="SHS2_FtsA"/>
</dbReference>
<protein>
    <recommendedName>
        <fullName evidence="2">SHS2 domain-containing protein</fullName>
    </recommendedName>
</protein>
<comment type="caution">
    <text evidence="3">The sequence shown here is derived from an EMBL/GenBank/DDBJ whole genome shotgun (WGS) entry which is preliminary data.</text>
</comment>
<dbReference type="GO" id="GO:0032153">
    <property type="term" value="C:cell division site"/>
    <property type="evidence" value="ECO:0007669"/>
    <property type="project" value="TreeGrafter"/>
</dbReference>
<organism evidence="3 4">
    <name type="scientific">Candidatus Kaiserbacteria bacterium RIFCSPHIGHO2_02_FULL_50_50</name>
    <dbReference type="NCBI Taxonomy" id="1798492"/>
    <lineage>
        <taxon>Bacteria</taxon>
        <taxon>Candidatus Kaiseribacteriota</taxon>
    </lineage>
</organism>
<feature type="coiled-coil region" evidence="1">
    <location>
        <begin position="52"/>
        <end position="79"/>
    </location>
</feature>
<keyword evidence="1" id="KW-0175">Coiled coil</keyword>
<name>A0A1F6DCM4_9BACT</name>
<sequence>MSKRTRIITGIDIGSSLIKVMVFRVAEHEGEPVSQVIGFGKAEARGIERGYIVNHTDALRSLQSALAEAEKNAKHHVHEAYLAIGGEMLRADYAHGETIAQGPNQIITADDIERAIAYGTEQVRGELVNAHIFPEIVLRTALDEKKVLGRAEGMQGNKLEVDTLIVSALAQQFDELKLLAQHAGVHILDAVPAPLAASLVSLSRVHKRMGAMLIDIGAETTTVTVFEESRPVALFVQPIGSMNLSEELAVQFRISPEDADKIKRVGVQGTAFPKKKYDAVVNDFYTKLFTSIRDHFRRMKFRNILPAGVFLTGGGALASGAPDIARDILELPARVVVSPFEKKGGIPHEYLMTVYGTCMWAVNLDEEAAESGIPTPAKAKNLFSYWLKQFIP</sequence>
<dbReference type="SMART" id="SM00842">
    <property type="entry name" value="FtsA"/>
    <property type="match status" value="1"/>
</dbReference>
<evidence type="ECO:0000313" key="3">
    <source>
        <dbReference type="EMBL" id="OGG59166.1"/>
    </source>
</evidence>
<dbReference type="AlphaFoldDB" id="A0A1F6DCM4"/>
<evidence type="ECO:0000313" key="4">
    <source>
        <dbReference type="Proteomes" id="UP000178794"/>
    </source>
</evidence>
<dbReference type="EMBL" id="MFLF01000020">
    <property type="protein sequence ID" value="OGG59166.1"/>
    <property type="molecule type" value="Genomic_DNA"/>
</dbReference>